<keyword evidence="3" id="KW-1185">Reference proteome</keyword>
<name>A0A392V3J5_9FABA</name>
<dbReference type="EMBL" id="LXQA011053501">
    <property type="protein sequence ID" value="MCI82868.1"/>
    <property type="molecule type" value="Genomic_DNA"/>
</dbReference>
<evidence type="ECO:0000313" key="2">
    <source>
        <dbReference type="EMBL" id="MCI82868.1"/>
    </source>
</evidence>
<feature type="non-terminal residue" evidence="2">
    <location>
        <position position="1"/>
    </location>
</feature>
<sequence length="57" mass="5936">RRGAWLVAAQGVMPVCVCGCWLGAARGVAGPAPGAVAQPYIYQVHFMHVLERGGGEN</sequence>
<evidence type="ECO:0000256" key="1">
    <source>
        <dbReference type="SAM" id="SignalP"/>
    </source>
</evidence>
<organism evidence="2 3">
    <name type="scientific">Trifolium medium</name>
    <dbReference type="NCBI Taxonomy" id="97028"/>
    <lineage>
        <taxon>Eukaryota</taxon>
        <taxon>Viridiplantae</taxon>
        <taxon>Streptophyta</taxon>
        <taxon>Embryophyta</taxon>
        <taxon>Tracheophyta</taxon>
        <taxon>Spermatophyta</taxon>
        <taxon>Magnoliopsida</taxon>
        <taxon>eudicotyledons</taxon>
        <taxon>Gunneridae</taxon>
        <taxon>Pentapetalae</taxon>
        <taxon>rosids</taxon>
        <taxon>fabids</taxon>
        <taxon>Fabales</taxon>
        <taxon>Fabaceae</taxon>
        <taxon>Papilionoideae</taxon>
        <taxon>50 kb inversion clade</taxon>
        <taxon>NPAAA clade</taxon>
        <taxon>Hologalegina</taxon>
        <taxon>IRL clade</taxon>
        <taxon>Trifolieae</taxon>
        <taxon>Trifolium</taxon>
    </lineage>
</organism>
<dbReference type="AlphaFoldDB" id="A0A392V3J5"/>
<accession>A0A392V3J5</accession>
<keyword evidence="1" id="KW-0732">Signal</keyword>
<protein>
    <submittedName>
        <fullName evidence="2">Uncharacterized protein</fullName>
    </submittedName>
</protein>
<reference evidence="2 3" key="1">
    <citation type="journal article" date="2018" name="Front. Plant Sci.">
        <title>Red Clover (Trifolium pratense) and Zigzag Clover (T. medium) - A Picture of Genomic Similarities and Differences.</title>
        <authorList>
            <person name="Dluhosova J."/>
            <person name="Istvanek J."/>
            <person name="Nedelnik J."/>
            <person name="Repkova J."/>
        </authorList>
    </citation>
    <scope>NUCLEOTIDE SEQUENCE [LARGE SCALE GENOMIC DNA]</scope>
    <source>
        <strain evidence="3">cv. 10/8</strain>
        <tissue evidence="2">Leaf</tissue>
    </source>
</reference>
<proteinExistence type="predicted"/>
<evidence type="ECO:0000313" key="3">
    <source>
        <dbReference type="Proteomes" id="UP000265520"/>
    </source>
</evidence>
<dbReference type="Proteomes" id="UP000265520">
    <property type="component" value="Unassembled WGS sequence"/>
</dbReference>
<feature type="chain" id="PRO_5017352090" evidence="1">
    <location>
        <begin position="20"/>
        <end position="57"/>
    </location>
</feature>
<feature type="signal peptide" evidence="1">
    <location>
        <begin position="1"/>
        <end position="19"/>
    </location>
</feature>
<comment type="caution">
    <text evidence="2">The sequence shown here is derived from an EMBL/GenBank/DDBJ whole genome shotgun (WGS) entry which is preliminary data.</text>
</comment>